<gene>
    <name evidence="1" type="ORF">FJTKL_11694</name>
</gene>
<dbReference type="Proteomes" id="UP001600888">
    <property type="component" value="Unassembled WGS sequence"/>
</dbReference>
<protein>
    <recommendedName>
        <fullName evidence="3">SGNH hydrolase-type esterase domain-containing protein</fullName>
    </recommendedName>
</protein>
<evidence type="ECO:0000313" key="2">
    <source>
        <dbReference type="Proteomes" id="UP001600888"/>
    </source>
</evidence>
<sequence length="182" mass="20600">MRLLRLMPLGGSVTFRSGSSHANGYREKLRQLLIENGYTVQMVGSRRSGTLSNNHNEGWRGFRIDQIHNKAEKSIPLLRPSLVTINAGSNDCIQRFKIDYIEKRMDSLLEMTWHASPRSTILLSTLLANSDTSVEAKILETNAQYHGVHPNDLGYQKMALLWYEGIQDCASRGLIDEPAWEV</sequence>
<name>A0ABR4EFM3_9PEZI</name>
<comment type="caution">
    <text evidence="1">The sequence shown here is derived from an EMBL/GenBank/DDBJ whole genome shotgun (WGS) entry which is preliminary data.</text>
</comment>
<dbReference type="SUPFAM" id="SSF52266">
    <property type="entry name" value="SGNH hydrolase"/>
    <property type="match status" value="1"/>
</dbReference>
<dbReference type="InterPro" id="IPR051532">
    <property type="entry name" value="Ester_Hydrolysis_Enzymes"/>
</dbReference>
<accession>A0ABR4EFM3</accession>
<dbReference type="PANTHER" id="PTHR30383">
    <property type="entry name" value="THIOESTERASE 1/PROTEASE 1/LYSOPHOSPHOLIPASE L1"/>
    <property type="match status" value="1"/>
</dbReference>
<dbReference type="EMBL" id="JBAWTH010000058">
    <property type="protein sequence ID" value="KAL2281249.1"/>
    <property type="molecule type" value="Genomic_DNA"/>
</dbReference>
<proteinExistence type="predicted"/>
<dbReference type="PANTHER" id="PTHR30383:SF31">
    <property type="entry name" value="SGNH HYDROLASE-TYPE ESTERASE DOMAIN-CONTAINING PROTEIN-RELATED"/>
    <property type="match status" value="1"/>
</dbReference>
<organism evidence="1 2">
    <name type="scientific">Diaporthe vaccinii</name>
    <dbReference type="NCBI Taxonomy" id="105482"/>
    <lineage>
        <taxon>Eukaryota</taxon>
        <taxon>Fungi</taxon>
        <taxon>Dikarya</taxon>
        <taxon>Ascomycota</taxon>
        <taxon>Pezizomycotina</taxon>
        <taxon>Sordariomycetes</taxon>
        <taxon>Sordariomycetidae</taxon>
        <taxon>Diaporthales</taxon>
        <taxon>Diaporthaceae</taxon>
        <taxon>Diaporthe</taxon>
        <taxon>Diaporthe eres species complex</taxon>
    </lineage>
</organism>
<dbReference type="Gene3D" id="3.40.50.1110">
    <property type="entry name" value="SGNH hydrolase"/>
    <property type="match status" value="1"/>
</dbReference>
<evidence type="ECO:0000313" key="1">
    <source>
        <dbReference type="EMBL" id="KAL2281249.1"/>
    </source>
</evidence>
<evidence type="ECO:0008006" key="3">
    <source>
        <dbReference type="Google" id="ProtNLM"/>
    </source>
</evidence>
<reference evidence="1 2" key="1">
    <citation type="submission" date="2024-03" db="EMBL/GenBank/DDBJ databases">
        <title>A high-quality draft genome sequence of Diaporthe vaccinii, a causative agent of upright dieback and viscid rot disease in cranberry plants.</title>
        <authorList>
            <person name="Sarrasin M."/>
            <person name="Lang B.F."/>
            <person name="Burger G."/>
        </authorList>
    </citation>
    <scope>NUCLEOTIDE SEQUENCE [LARGE SCALE GENOMIC DNA]</scope>
    <source>
        <strain evidence="1 2">IS7</strain>
    </source>
</reference>
<keyword evidence="2" id="KW-1185">Reference proteome</keyword>
<dbReference type="InterPro" id="IPR036514">
    <property type="entry name" value="SGNH_hydro_sf"/>
</dbReference>